<evidence type="ECO:0000256" key="1">
    <source>
        <dbReference type="SAM" id="MobiDB-lite"/>
    </source>
</evidence>
<evidence type="ECO:0000313" key="3">
    <source>
        <dbReference type="Proteomes" id="UP000317422"/>
    </source>
</evidence>
<dbReference type="Proteomes" id="UP000317422">
    <property type="component" value="Unassembled WGS sequence"/>
</dbReference>
<name>A0A543NIB0_9ACTN</name>
<comment type="caution">
    <text evidence="2">The sequence shown here is derived from an EMBL/GenBank/DDBJ whole genome shotgun (WGS) entry which is preliminary data.</text>
</comment>
<evidence type="ECO:0000313" key="2">
    <source>
        <dbReference type="EMBL" id="TQN31577.1"/>
    </source>
</evidence>
<sequence>MAATAGAAMVFRWATPYGSRSNGYAPGRAVHPGGNTRCPDCDSPLPGASRRQQDAG</sequence>
<reference evidence="2 3" key="1">
    <citation type="submission" date="2019-06" db="EMBL/GenBank/DDBJ databases">
        <title>Sequencing the genomes of 1000 actinobacteria strains.</title>
        <authorList>
            <person name="Klenk H.-P."/>
        </authorList>
    </citation>
    <scope>NUCLEOTIDE SEQUENCE [LARGE SCALE GENOMIC DNA]</scope>
    <source>
        <strain evidence="2 3">DSM 45015</strain>
    </source>
</reference>
<dbReference type="EMBL" id="VFQC01000001">
    <property type="protein sequence ID" value="TQN31577.1"/>
    <property type="molecule type" value="Genomic_DNA"/>
</dbReference>
<feature type="region of interest" description="Disordered" evidence="1">
    <location>
        <begin position="17"/>
        <end position="56"/>
    </location>
</feature>
<proteinExistence type="predicted"/>
<organism evidence="2 3">
    <name type="scientific">Haloactinospora alba</name>
    <dbReference type="NCBI Taxonomy" id="405555"/>
    <lineage>
        <taxon>Bacteria</taxon>
        <taxon>Bacillati</taxon>
        <taxon>Actinomycetota</taxon>
        <taxon>Actinomycetes</taxon>
        <taxon>Streptosporangiales</taxon>
        <taxon>Nocardiopsidaceae</taxon>
        <taxon>Haloactinospora</taxon>
    </lineage>
</organism>
<accession>A0A543NIB0</accession>
<gene>
    <name evidence="2" type="ORF">FHX37_1485</name>
</gene>
<keyword evidence="3" id="KW-1185">Reference proteome</keyword>
<dbReference type="AlphaFoldDB" id="A0A543NIB0"/>
<protein>
    <submittedName>
        <fullName evidence="2">Uncharacterized protein</fullName>
    </submittedName>
</protein>